<sequence length="1263" mass="142430">MASSISSSHDEETPDIESTKSVVSSITDHIHQLISSPSSWNSLKSASTSRLSNIVQQNQEKHFDFSEHSVISNLYWGIEAIDSAMQAQEVEEKRTNGLKKAESMLQVPALLEEDGVTAGIHNQYLICCSYFFLSVVKKLQNDEWQVALHFFQAVMVSPRLVRVEFAPRVCEELFHESCNDEDVRRMARRYKHRLMYYQVMLYGDVGKGSVEHKPQSFRQLLSWRNDPLETYCNKLVQYEKVHPFDSQSCEIEEVEDCQPQKLDVKKDTFRKDKSTRSLQEVLMESESDTETTSVSSCCNYHVEEGGDHPEETINEGSMRYIKGSEDNQFSLVNPCEYKSLPLLVNEEKPKITSGRIVCSVGHRDRKTDSLLSCYAEDDHHGRITMEDLRRGMMGKNEKDKKKTHKKKKKNLLTGRDFSSQLAMHNNEQGSETELVLLLEKAISRLCFSEEEEDYDYAIQVTTIYEMLSKKRGVKYNMLKNVILDQLLVAISTSKEERVIRASVSILSTIVLVNNSAVEEIKRKGLSLYNLATALKQKVHEAAILIYLINPSPTEIKTLELLPALVEVVCTCSKPMLTTTMRSCQLVLTPPAASLMIMEVLVTAFDCDTNNMHLEAINSPQVLGRLVEVAKMGSFDEHVVSLARILVKCMQFGGDCRRYISESVPLDAFACLLQRKEKRAKLSALEFFQEILCIPRSSATSLLQGKNKGIFGSSNLMQILLDCIQEIETDHKLLAASLLLQLDTLEDSSNKSMFTEEALKVILNGLSNEQSSTSQQLAAFILANIGGTYAWNGEPYTSAWLVKKGGLTSLTHRNLVKNFNQLDQTLQDIGIDPWCAKITKRVVDMGKPVFQALATGLRSKIKRVRLNSLTAISWIGCEIGKYPNSIRYSACEILLSGLEQFLHPGMELEHRFLACMCIYNYASGKGMQKLINFSEGVRESLRRLSSVTWMAEELHRVADYYLPNRSRISCVHTQVLEAKHSRSGAVTALIYYKGLLFSGYSDGSIKVWEIKDQTASLAFEMKEHRKAVTCFSLLEHGESLLSGSADKTIRVWQMVQRKLECIEVISVNESIRKLETYGHMVFAITHSHGIKVFDSSRTANDICKSKKVKTMTTSIQGKIYLGCKDASIQEFSITSNREREIKAPVKNWMMQSKPINSIVVYKDWLYTAGSLVEGSKVKEWRTNCRPQVSMVAEKGKSVVAMEVVEDFIYLNCSSSTSSLQIWLRGTQQKVGRISAGSKITSLLCANDIVLCGTEKGLIKGWIPL</sequence>
<keyword evidence="1 3" id="KW-0853">WD repeat</keyword>
<dbReference type="Gene3D" id="1.25.10.10">
    <property type="entry name" value="Leucine-rich Repeat Variant"/>
    <property type="match status" value="1"/>
</dbReference>
<protein>
    <recommendedName>
        <fullName evidence="10">E3 ubiquitin-protein ligase LIN-1</fullName>
    </recommendedName>
</protein>
<dbReference type="Pfam" id="PF00400">
    <property type="entry name" value="WD40"/>
    <property type="match status" value="1"/>
</dbReference>
<dbReference type="Gene3D" id="2.130.10.10">
    <property type="entry name" value="YVTN repeat-like/Quinoprotein amine dehydrogenase"/>
    <property type="match status" value="1"/>
</dbReference>
<organism evidence="8 9">
    <name type="scientific">Linum tenue</name>
    <dbReference type="NCBI Taxonomy" id="586396"/>
    <lineage>
        <taxon>Eukaryota</taxon>
        <taxon>Viridiplantae</taxon>
        <taxon>Streptophyta</taxon>
        <taxon>Embryophyta</taxon>
        <taxon>Tracheophyta</taxon>
        <taxon>Spermatophyta</taxon>
        <taxon>Magnoliopsida</taxon>
        <taxon>eudicotyledons</taxon>
        <taxon>Gunneridae</taxon>
        <taxon>Pentapetalae</taxon>
        <taxon>rosids</taxon>
        <taxon>fabids</taxon>
        <taxon>Malpighiales</taxon>
        <taxon>Linaceae</taxon>
        <taxon>Linum</taxon>
    </lineage>
</organism>
<dbReference type="InterPro" id="IPR001680">
    <property type="entry name" value="WD40_rpt"/>
</dbReference>
<accession>A0AAV0P724</accession>
<name>A0AAV0P724_9ROSI</name>
<dbReference type="InterPro" id="IPR011989">
    <property type="entry name" value="ARM-like"/>
</dbReference>
<evidence type="ECO:0000256" key="2">
    <source>
        <dbReference type="ARBA" id="ARBA00022737"/>
    </source>
</evidence>
<feature type="domain" description="Putative E3 ubiquitin-protein ligase LIN N-terminal" evidence="5">
    <location>
        <begin position="19"/>
        <end position="175"/>
    </location>
</feature>
<dbReference type="InterPro" id="IPR036322">
    <property type="entry name" value="WD40_repeat_dom_sf"/>
</dbReference>
<evidence type="ECO:0000256" key="1">
    <source>
        <dbReference type="ARBA" id="ARBA00022574"/>
    </source>
</evidence>
<dbReference type="SUPFAM" id="SSF50978">
    <property type="entry name" value="WD40 repeat-like"/>
    <property type="match status" value="1"/>
</dbReference>
<evidence type="ECO:0000256" key="4">
    <source>
        <dbReference type="SAM" id="MobiDB-lite"/>
    </source>
</evidence>
<evidence type="ECO:0008006" key="10">
    <source>
        <dbReference type="Google" id="ProtNLM"/>
    </source>
</evidence>
<comment type="caution">
    <text evidence="8">The sequence shown here is derived from an EMBL/GenBank/DDBJ whole genome shotgun (WGS) entry which is preliminary data.</text>
</comment>
<dbReference type="Pfam" id="PF23628">
    <property type="entry name" value="ARM_LIN_C"/>
    <property type="match status" value="1"/>
</dbReference>
<feature type="domain" description="Putative E3 ubiquitin-protein ligase LIN ARM repeats" evidence="7">
    <location>
        <begin position="436"/>
        <end position="598"/>
    </location>
</feature>
<evidence type="ECO:0000259" key="7">
    <source>
        <dbReference type="Pfam" id="PF23654"/>
    </source>
</evidence>
<dbReference type="PANTHER" id="PTHR35549:SF2">
    <property type="entry name" value="TRANSDUCIN_WD40 REPEAT-LIKE SUPERFAMILY PROTEIN"/>
    <property type="match status" value="1"/>
</dbReference>
<evidence type="ECO:0000256" key="3">
    <source>
        <dbReference type="PROSITE-ProRule" id="PRU00221"/>
    </source>
</evidence>
<dbReference type="PROSITE" id="PS00678">
    <property type="entry name" value="WD_REPEATS_1"/>
    <property type="match status" value="1"/>
</dbReference>
<feature type="region of interest" description="Disordered" evidence="4">
    <location>
        <begin position="1"/>
        <end position="22"/>
    </location>
</feature>
<evidence type="ECO:0000313" key="9">
    <source>
        <dbReference type="Proteomes" id="UP001154282"/>
    </source>
</evidence>
<dbReference type="InterPro" id="IPR056514">
    <property type="entry name" value="ARM_LIN_2nd"/>
</dbReference>
<dbReference type="InterPro" id="IPR016024">
    <property type="entry name" value="ARM-type_fold"/>
</dbReference>
<dbReference type="PROSITE" id="PS50294">
    <property type="entry name" value="WD_REPEATS_REGION"/>
    <property type="match status" value="1"/>
</dbReference>
<dbReference type="InterPro" id="IPR055566">
    <property type="entry name" value="ARM_LIN"/>
</dbReference>
<proteinExistence type="predicted"/>
<dbReference type="EMBL" id="CAMGYJ010000008">
    <property type="protein sequence ID" value="CAI0466844.1"/>
    <property type="molecule type" value="Genomic_DNA"/>
</dbReference>
<dbReference type="SUPFAM" id="SSF48371">
    <property type="entry name" value="ARM repeat"/>
    <property type="match status" value="1"/>
</dbReference>
<dbReference type="InterPro" id="IPR015943">
    <property type="entry name" value="WD40/YVTN_repeat-like_dom_sf"/>
</dbReference>
<dbReference type="Proteomes" id="UP001154282">
    <property type="component" value="Unassembled WGS sequence"/>
</dbReference>
<evidence type="ECO:0000313" key="8">
    <source>
        <dbReference type="EMBL" id="CAI0466844.1"/>
    </source>
</evidence>
<dbReference type="Pfam" id="PF23654">
    <property type="entry name" value="ARM_LIN_2nd"/>
    <property type="match status" value="1"/>
</dbReference>
<feature type="repeat" description="WD" evidence="3">
    <location>
        <begin position="1020"/>
        <end position="1053"/>
    </location>
</feature>
<evidence type="ECO:0000259" key="6">
    <source>
        <dbReference type="Pfam" id="PF23628"/>
    </source>
</evidence>
<feature type="domain" description="Putative E3 ubiquitin-protein ligase LIN ARM-like" evidence="6">
    <location>
        <begin position="600"/>
        <end position="956"/>
    </location>
</feature>
<dbReference type="SMART" id="SM00320">
    <property type="entry name" value="WD40"/>
    <property type="match status" value="2"/>
</dbReference>
<gene>
    <name evidence="8" type="ORF">LITE_LOCUS37201</name>
</gene>
<feature type="repeat" description="WD" evidence="3">
    <location>
        <begin position="994"/>
        <end position="1017"/>
    </location>
</feature>
<keyword evidence="9" id="KW-1185">Reference proteome</keyword>
<keyword evidence="2" id="KW-0677">Repeat</keyword>
<evidence type="ECO:0000259" key="5">
    <source>
        <dbReference type="Pfam" id="PF23568"/>
    </source>
</evidence>
<dbReference type="InterPro" id="IPR019775">
    <property type="entry name" value="WD40_repeat_CS"/>
</dbReference>
<dbReference type="AlphaFoldDB" id="A0AAV0P724"/>
<dbReference type="InterPro" id="IPR056512">
    <property type="entry name" value="LIN_N"/>
</dbReference>
<dbReference type="PROSITE" id="PS50082">
    <property type="entry name" value="WD_REPEATS_2"/>
    <property type="match status" value="2"/>
</dbReference>
<dbReference type="Pfam" id="PF23568">
    <property type="entry name" value="ARM_LIN"/>
    <property type="match status" value="1"/>
</dbReference>
<dbReference type="PANTHER" id="PTHR35549">
    <property type="entry name" value="OS04G0584500 PROTEIN"/>
    <property type="match status" value="1"/>
</dbReference>
<reference evidence="8" key="1">
    <citation type="submission" date="2022-08" db="EMBL/GenBank/DDBJ databases">
        <authorList>
            <person name="Gutierrez-Valencia J."/>
        </authorList>
    </citation>
    <scope>NUCLEOTIDE SEQUENCE</scope>
</reference>